<dbReference type="OrthoDB" id="2094832at2759"/>
<name>A0A0C9WBH5_9AGAM</name>
<keyword evidence="2" id="KW-0808">Transferase</keyword>
<dbReference type="InterPro" id="IPR051654">
    <property type="entry name" value="Meroterpenoid_MTases"/>
</dbReference>
<evidence type="ECO:0000313" key="5">
    <source>
        <dbReference type="EMBL" id="KIJ60842.1"/>
    </source>
</evidence>
<evidence type="ECO:0000313" key="6">
    <source>
        <dbReference type="Proteomes" id="UP000053820"/>
    </source>
</evidence>
<dbReference type="AlphaFoldDB" id="A0A0C9WBH5"/>
<dbReference type="PANTHER" id="PTHR35897">
    <property type="entry name" value="METHYLTRANSFERASE AUSD"/>
    <property type="match status" value="1"/>
</dbReference>
<dbReference type="Proteomes" id="UP000053820">
    <property type="component" value="Unassembled WGS sequence"/>
</dbReference>
<keyword evidence="3" id="KW-0949">S-adenosyl-L-methionine</keyword>
<dbReference type="InterPro" id="IPR029063">
    <property type="entry name" value="SAM-dependent_MTases_sf"/>
</dbReference>
<dbReference type="PANTHER" id="PTHR35897:SF1">
    <property type="entry name" value="METHYLTRANSFERASE AUSD"/>
    <property type="match status" value="1"/>
</dbReference>
<organism evidence="5 6">
    <name type="scientific">Hydnomerulius pinastri MD-312</name>
    <dbReference type="NCBI Taxonomy" id="994086"/>
    <lineage>
        <taxon>Eukaryota</taxon>
        <taxon>Fungi</taxon>
        <taxon>Dikarya</taxon>
        <taxon>Basidiomycota</taxon>
        <taxon>Agaricomycotina</taxon>
        <taxon>Agaricomycetes</taxon>
        <taxon>Agaricomycetidae</taxon>
        <taxon>Boletales</taxon>
        <taxon>Boletales incertae sedis</taxon>
        <taxon>Leucogyrophana</taxon>
    </lineage>
</organism>
<keyword evidence="6" id="KW-1185">Reference proteome</keyword>
<reference evidence="5 6" key="1">
    <citation type="submission" date="2014-04" db="EMBL/GenBank/DDBJ databases">
        <title>Evolutionary Origins and Diversification of the Mycorrhizal Mutualists.</title>
        <authorList>
            <consortium name="DOE Joint Genome Institute"/>
            <consortium name="Mycorrhizal Genomics Consortium"/>
            <person name="Kohler A."/>
            <person name="Kuo A."/>
            <person name="Nagy L.G."/>
            <person name="Floudas D."/>
            <person name="Copeland A."/>
            <person name="Barry K.W."/>
            <person name="Cichocki N."/>
            <person name="Veneault-Fourrey C."/>
            <person name="LaButti K."/>
            <person name="Lindquist E.A."/>
            <person name="Lipzen A."/>
            <person name="Lundell T."/>
            <person name="Morin E."/>
            <person name="Murat C."/>
            <person name="Riley R."/>
            <person name="Ohm R."/>
            <person name="Sun H."/>
            <person name="Tunlid A."/>
            <person name="Henrissat B."/>
            <person name="Grigoriev I.V."/>
            <person name="Hibbett D.S."/>
            <person name="Martin F."/>
        </authorList>
    </citation>
    <scope>NUCLEOTIDE SEQUENCE [LARGE SCALE GENOMIC DNA]</scope>
    <source>
        <strain evidence="5 6">MD-312</strain>
    </source>
</reference>
<comment type="pathway">
    <text evidence="1">Secondary metabolite biosynthesis.</text>
</comment>
<dbReference type="Gene3D" id="3.40.50.150">
    <property type="entry name" value="Vaccinia Virus protein VP39"/>
    <property type="match status" value="1"/>
</dbReference>
<comment type="similarity">
    <text evidence="4">Belongs to the class I-like SAM-binding methyltransferase superfamily.</text>
</comment>
<dbReference type="EMBL" id="KN839868">
    <property type="protein sequence ID" value="KIJ60842.1"/>
    <property type="molecule type" value="Genomic_DNA"/>
</dbReference>
<dbReference type="HOGENOM" id="CLU_051542_1_1_1"/>
<protein>
    <recommendedName>
        <fullName evidence="7">Methyltransferase domain-containing protein</fullName>
    </recommendedName>
</protein>
<evidence type="ECO:0000256" key="2">
    <source>
        <dbReference type="ARBA" id="ARBA00022679"/>
    </source>
</evidence>
<gene>
    <name evidence="5" type="ORF">HYDPIDRAFT_97813</name>
</gene>
<proteinExistence type="inferred from homology"/>
<accession>A0A0C9WBH5</accession>
<dbReference type="SUPFAM" id="SSF53335">
    <property type="entry name" value="S-adenosyl-L-methionine-dependent methyltransferases"/>
    <property type="match status" value="1"/>
</dbReference>
<evidence type="ECO:0008006" key="7">
    <source>
        <dbReference type="Google" id="ProtNLM"/>
    </source>
</evidence>
<dbReference type="GO" id="GO:0016740">
    <property type="term" value="F:transferase activity"/>
    <property type="evidence" value="ECO:0007669"/>
    <property type="project" value="UniProtKB-KW"/>
</dbReference>
<evidence type="ECO:0000256" key="4">
    <source>
        <dbReference type="ARBA" id="ARBA00038314"/>
    </source>
</evidence>
<evidence type="ECO:0000256" key="3">
    <source>
        <dbReference type="ARBA" id="ARBA00022691"/>
    </source>
</evidence>
<evidence type="ECO:0000256" key="1">
    <source>
        <dbReference type="ARBA" id="ARBA00005179"/>
    </source>
</evidence>
<sequence length="269" mass="30084">MRRSHRPTPRWANLSQVAPYPCIIGSSECNSGRLERFQLDRRFQLARDPGYEDVLTIGRTRPGAIFLDIGCCVGTDIRKVVADGFPAERAIGSGLYPEFGELGHKLFRTTTESFAGHFVPRDALDPAMLSVVKPFDRAPDSPEPELSSLTSLNPLQGRVSAIHASDFFHLFSENKQLHLARALAGLLSPQTGSLICGGNWGLPEKGMMKEGIFDSRIEMFCHSPQTWTELWDGVVSSFPSGQVKVDAHISEIEMEGFNFWYLRWCVRRL</sequence>